<proteinExistence type="predicted"/>
<comment type="caution">
    <text evidence="2">The sequence shown here is derived from an EMBL/GenBank/DDBJ whole genome shotgun (WGS) entry which is preliminary data.</text>
</comment>
<dbReference type="PANTHER" id="PTHR34228">
    <property type="entry name" value="PROTEIN CBG09474-RELATED"/>
    <property type="match status" value="1"/>
</dbReference>
<evidence type="ECO:0000256" key="1">
    <source>
        <dbReference type="SAM" id="SignalP"/>
    </source>
</evidence>
<dbReference type="Proteomes" id="UP001620626">
    <property type="component" value="Unassembled WGS sequence"/>
</dbReference>
<dbReference type="AlphaFoldDB" id="A0ABD2M6L7"/>
<protein>
    <submittedName>
        <fullName evidence="2">Uncharacterized protein</fullName>
    </submittedName>
</protein>
<accession>A0ABD2M6L7</accession>
<dbReference type="InterPro" id="IPR036444">
    <property type="entry name" value="PLipase_A2_dom_sf"/>
</dbReference>
<dbReference type="InterPro" id="IPR053322">
    <property type="entry name" value="PLA2-like"/>
</dbReference>
<gene>
    <name evidence="2" type="ORF">niasHT_010336</name>
</gene>
<feature type="chain" id="PRO_5044837448" evidence="1">
    <location>
        <begin position="18"/>
        <end position="122"/>
    </location>
</feature>
<dbReference type="SUPFAM" id="SSF48619">
    <property type="entry name" value="Phospholipase A2, PLA2"/>
    <property type="match status" value="1"/>
</dbReference>
<keyword evidence="3" id="KW-1185">Reference proteome</keyword>
<organism evidence="2 3">
    <name type="scientific">Heterodera trifolii</name>
    <dbReference type="NCBI Taxonomy" id="157864"/>
    <lineage>
        <taxon>Eukaryota</taxon>
        <taxon>Metazoa</taxon>
        <taxon>Ecdysozoa</taxon>
        <taxon>Nematoda</taxon>
        <taxon>Chromadorea</taxon>
        <taxon>Rhabditida</taxon>
        <taxon>Tylenchina</taxon>
        <taxon>Tylenchomorpha</taxon>
        <taxon>Tylenchoidea</taxon>
        <taxon>Heteroderidae</taxon>
        <taxon>Heteroderinae</taxon>
        <taxon>Heterodera</taxon>
    </lineage>
</organism>
<feature type="signal peptide" evidence="1">
    <location>
        <begin position="1"/>
        <end position="17"/>
    </location>
</feature>
<name>A0ABD2M6L7_9BILA</name>
<reference evidence="2 3" key="1">
    <citation type="submission" date="2024-10" db="EMBL/GenBank/DDBJ databases">
        <authorList>
            <person name="Kim D."/>
        </authorList>
    </citation>
    <scope>NUCLEOTIDE SEQUENCE [LARGE SCALE GENOMIC DNA]</scope>
    <source>
        <strain evidence="2">BH-2024</strain>
    </source>
</reference>
<evidence type="ECO:0000313" key="3">
    <source>
        <dbReference type="Proteomes" id="UP001620626"/>
    </source>
</evidence>
<sequence length="122" mass="13513">MLFLLLCRFALLGFAISQRNCGLDYKWSCGATESQMRLSLSEQMSCAVAVPLCPRTLNAINNCCVRHDSCYSQKMGQQFCDDLFCQCLCVSQLDGPLCASQVGAGFCVLVRVFGVFIYNKPQ</sequence>
<dbReference type="EMBL" id="JBICBT010000109">
    <property type="protein sequence ID" value="KAL3123166.1"/>
    <property type="molecule type" value="Genomic_DNA"/>
</dbReference>
<keyword evidence="1" id="KW-0732">Signal</keyword>
<evidence type="ECO:0000313" key="2">
    <source>
        <dbReference type="EMBL" id="KAL3123166.1"/>
    </source>
</evidence>